<dbReference type="InterPro" id="IPR003615">
    <property type="entry name" value="HNH_nuc"/>
</dbReference>
<reference evidence="6" key="1">
    <citation type="submission" date="2016-10" db="EMBL/GenBank/DDBJ databases">
        <authorList>
            <person name="Varghese N."/>
            <person name="Submissions S."/>
        </authorList>
    </citation>
    <scope>NUCLEOTIDE SEQUENCE [LARGE SCALE GENOMIC DNA]</scope>
    <source>
        <strain evidence="6">B4,CECT 8067,JCM 17497</strain>
    </source>
</reference>
<dbReference type="GO" id="GO:0003676">
    <property type="term" value="F:nucleic acid binding"/>
    <property type="evidence" value="ECO:0007669"/>
    <property type="project" value="InterPro"/>
</dbReference>
<dbReference type="SMART" id="SM00507">
    <property type="entry name" value="HNHc"/>
    <property type="match status" value="1"/>
</dbReference>
<keyword evidence="1" id="KW-0540">Nuclease</keyword>
<organism evidence="5 6">
    <name type="scientific">Natronorubrum texcoconense</name>
    <dbReference type="NCBI Taxonomy" id="1095776"/>
    <lineage>
        <taxon>Archaea</taxon>
        <taxon>Methanobacteriati</taxon>
        <taxon>Methanobacteriota</taxon>
        <taxon>Stenosarchaea group</taxon>
        <taxon>Halobacteria</taxon>
        <taxon>Halobacteriales</taxon>
        <taxon>Natrialbaceae</taxon>
        <taxon>Natronorubrum</taxon>
    </lineage>
</organism>
<protein>
    <submittedName>
        <fullName evidence="5">HNH endonuclease</fullName>
    </submittedName>
</protein>
<proteinExistence type="predicted"/>
<feature type="domain" description="HNH nuclease" evidence="3">
    <location>
        <begin position="173"/>
        <end position="232"/>
    </location>
</feature>
<keyword evidence="2" id="KW-0378">Hydrolase</keyword>
<dbReference type="STRING" id="1095776.SAMN04515672_2729"/>
<dbReference type="Gene3D" id="1.10.10.60">
    <property type="entry name" value="Homeodomain-like"/>
    <property type="match status" value="1"/>
</dbReference>
<dbReference type="PANTHER" id="PTHR41286">
    <property type="entry name" value="HNH NUCLEASE YAJD-RELATED"/>
    <property type="match status" value="1"/>
</dbReference>
<evidence type="ECO:0000313" key="5">
    <source>
        <dbReference type="EMBL" id="SDK26369.1"/>
    </source>
</evidence>
<gene>
    <name evidence="5" type="ORF">SAMN04515672_2729</name>
</gene>
<dbReference type="GO" id="GO:0004519">
    <property type="term" value="F:endonuclease activity"/>
    <property type="evidence" value="ECO:0007669"/>
    <property type="project" value="UniProtKB-KW"/>
</dbReference>
<feature type="domain" description="TRASH" evidence="4">
    <location>
        <begin position="62"/>
        <end position="96"/>
    </location>
</feature>
<evidence type="ECO:0000259" key="3">
    <source>
        <dbReference type="SMART" id="SM00507"/>
    </source>
</evidence>
<dbReference type="SMART" id="SM00746">
    <property type="entry name" value="TRASH"/>
    <property type="match status" value="2"/>
</dbReference>
<feature type="domain" description="TRASH" evidence="4">
    <location>
        <begin position="115"/>
        <end position="149"/>
    </location>
</feature>
<dbReference type="OrthoDB" id="11472at2157"/>
<accession>A0A1G9AG90</accession>
<evidence type="ECO:0000256" key="1">
    <source>
        <dbReference type="ARBA" id="ARBA00022722"/>
    </source>
</evidence>
<sequence length="265" mass="30804">MPKKITISAKKLHYWYHEEEMTLSEIADKVDCSMTTVYNRMEEHGIDRRTANQDVEAHEVHCEYCGTQKEIPPCEYDQSERFFCDNQCQGKLLKETGHLNGESSPWWKGKESVECSNCGDSKKVYPSRLRTKSNHFCDLSCYAEWQSQHRRGEKHHQWDPDSQTQFYTGKWKNVRRRVRERDGNTCKLCEADSNDIGRNLDVHHIRPIRAFSDPADAHTMDNLVQLCRLCHTLMEHLPEGQQRALLEGHGPIIGGDIGRQVLEMS</sequence>
<dbReference type="CDD" id="cd00085">
    <property type="entry name" value="HNHc"/>
    <property type="match status" value="1"/>
</dbReference>
<dbReference type="GO" id="GO:0008270">
    <property type="term" value="F:zinc ion binding"/>
    <property type="evidence" value="ECO:0007669"/>
    <property type="project" value="InterPro"/>
</dbReference>
<dbReference type="PANTHER" id="PTHR41286:SF1">
    <property type="entry name" value="HNH NUCLEASE YAJD-RELATED"/>
    <property type="match status" value="1"/>
</dbReference>
<dbReference type="GO" id="GO:0005829">
    <property type="term" value="C:cytosol"/>
    <property type="evidence" value="ECO:0007669"/>
    <property type="project" value="TreeGrafter"/>
</dbReference>
<evidence type="ECO:0000313" key="6">
    <source>
        <dbReference type="Proteomes" id="UP000198882"/>
    </source>
</evidence>
<dbReference type="EMBL" id="FNFE01000003">
    <property type="protein sequence ID" value="SDK26369.1"/>
    <property type="molecule type" value="Genomic_DNA"/>
</dbReference>
<dbReference type="GO" id="GO:0016787">
    <property type="term" value="F:hydrolase activity"/>
    <property type="evidence" value="ECO:0007669"/>
    <property type="project" value="UniProtKB-KW"/>
</dbReference>
<keyword evidence="5" id="KW-0255">Endonuclease</keyword>
<dbReference type="InterPro" id="IPR011017">
    <property type="entry name" value="TRASH_dom"/>
</dbReference>
<evidence type="ECO:0000259" key="4">
    <source>
        <dbReference type="SMART" id="SM00746"/>
    </source>
</evidence>
<dbReference type="Gene3D" id="1.10.30.50">
    <property type="match status" value="1"/>
</dbReference>
<evidence type="ECO:0000256" key="2">
    <source>
        <dbReference type="ARBA" id="ARBA00022801"/>
    </source>
</evidence>
<dbReference type="AlphaFoldDB" id="A0A1G9AG90"/>
<dbReference type="InterPro" id="IPR002711">
    <property type="entry name" value="HNH"/>
</dbReference>
<dbReference type="Proteomes" id="UP000198882">
    <property type="component" value="Unassembled WGS sequence"/>
</dbReference>
<dbReference type="Pfam" id="PF01844">
    <property type="entry name" value="HNH"/>
    <property type="match status" value="1"/>
</dbReference>
<keyword evidence="6" id="KW-1185">Reference proteome</keyword>
<name>A0A1G9AG90_9EURY</name>